<dbReference type="Proteomes" id="UP000287247">
    <property type="component" value="Unassembled WGS sequence"/>
</dbReference>
<dbReference type="SMART" id="SM00418">
    <property type="entry name" value="HTH_ARSR"/>
    <property type="match status" value="1"/>
</dbReference>
<evidence type="ECO:0000313" key="6">
    <source>
        <dbReference type="Proteomes" id="UP000287247"/>
    </source>
</evidence>
<dbReference type="EMBL" id="BDQK01000017">
    <property type="protein sequence ID" value="GBF82573.1"/>
    <property type="molecule type" value="Genomic_DNA"/>
</dbReference>
<name>A0A401IMU7_APHSA</name>
<evidence type="ECO:0000259" key="4">
    <source>
        <dbReference type="PROSITE" id="PS50987"/>
    </source>
</evidence>
<comment type="caution">
    <text evidence="5">The sequence shown here is derived from an EMBL/GenBank/DDBJ whole genome shotgun (WGS) entry which is preliminary data.</text>
</comment>
<dbReference type="InterPro" id="IPR011991">
    <property type="entry name" value="ArsR-like_HTH"/>
</dbReference>
<dbReference type="GO" id="GO:0003700">
    <property type="term" value="F:DNA-binding transcription factor activity"/>
    <property type="evidence" value="ECO:0007669"/>
    <property type="project" value="InterPro"/>
</dbReference>
<gene>
    <name evidence="5" type="ORF">AsFPU1_4003</name>
</gene>
<dbReference type="InterPro" id="IPR036388">
    <property type="entry name" value="WH-like_DNA-bd_sf"/>
</dbReference>
<feature type="domain" description="HTH arsR-type" evidence="4">
    <location>
        <begin position="12"/>
        <end position="117"/>
    </location>
</feature>
<dbReference type="GO" id="GO:0003677">
    <property type="term" value="F:DNA binding"/>
    <property type="evidence" value="ECO:0007669"/>
    <property type="project" value="UniProtKB-KW"/>
</dbReference>
<dbReference type="SUPFAM" id="SSF46785">
    <property type="entry name" value="Winged helix' DNA-binding domain"/>
    <property type="match status" value="1"/>
</dbReference>
<keyword evidence="2" id="KW-0238">DNA-binding</keyword>
<dbReference type="InterPro" id="IPR036390">
    <property type="entry name" value="WH_DNA-bd_sf"/>
</dbReference>
<evidence type="ECO:0000256" key="1">
    <source>
        <dbReference type="ARBA" id="ARBA00023015"/>
    </source>
</evidence>
<keyword evidence="3" id="KW-0804">Transcription</keyword>
<dbReference type="PANTHER" id="PTHR33154:SF33">
    <property type="entry name" value="TRANSCRIPTIONAL REPRESSOR SDPR"/>
    <property type="match status" value="1"/>
</dbReference>
<reference evidence="6" key="1">
    <citation type="submission" date="2017-05" db="EMBL/GenBank/DDBJ databases">
        <title>Physiological properties and genetic analysis related to exopolysaccharide production of fresh-water unicellular cyanobacterium Aphanothece sacrum, Suizenji Nori, that has been cultured as a food source in Japan.</title>
        <authorList>
            <person name="Kanesaki Y."/>
            <person name="Yoshikawa S."/>
            <person name="Ohki K."/>
        </authorList>
    </citation>
    <scope>NUCLEOTIDE SEQUENCE [LARGE SCALE GENOMIC DNA]</scope>
    <source>
        <strain evidence="6">FPU1</strain>
    </source>
</reference>
<dbReference type="PRINTS" id="PR00778">
    <property type="entry name" value="HTHARSR"/>
</dbReference>
<dbReference type="NCBIfam" id="NF033788">
    <property type="entry name" value="HTH_metalloreg"/>
    <property type="match status" value="1"/>
</dbReference>
<dbReference type="AlphaFoldDB" id="A0A401IMU7"/>
<evidence type="ECO:0000313" key="5">
    <source>
        <dbReference type="EMBL" id="GBF82573.1"/>
    </source>
</evidence>
<dbReference type="Gene3D" id="1.10.10.10">
    <property type="entry name" value="Winged helix-like DNA-binding domain superfamily/Winged helix DNA-binding domain"/>
    <property type="match status" value="1"/>
</dbReference>
<dbReference type="Pfam" id="PF01022">
    <property type="entry name" value="HTH_5"/>
    <property type="match status" value="1"/>
</dbReference>
<evidence type="ECO:0000256" key="3">
    <source>
        <dbReference type="ARBA" id="ARBA00023163"/>
    </source>
</evidence>
<accession>A0A401IMU7</accession>
<proteinExistence type="predicted"/>
<dbReference type="CDD" id="cd00090">
    <property type="entry name" value="HTH_ARSR"/>
    <property type="match status" value="1"/>
</dbReference>
<keyword evidence="1" id="KW-0805">Transcription regulation</keyword>
<keyword evidence="6" id="KW-1185">Reference proteome</keyword>
<sequence>MTLLPEDSTVQLSPTVLTMIADFFKVLSEASRLQIVCSLKGGSKNVSQIIEITGLGQANVSKHLKLLTQAGIVTRTQQGVNVVYEIANPLVFPLCDLVCNSIMTQLQQQNQHLESLKMFQQSF</sequence>
<dbReference type="PANTHER" id="PTHR33154">
    <property type="entry name" value="TRANSCRIPTIONAL REGULATOR, ARSR FAMILY"/>
    <property type="match status" value="1"/>
</dbReference>
<evidence type="ECO:0000256" key="2">
    <source>
        <dbReference type="ARBA" id="ARBA00023125"/>
    </source>
</evidence>
<protein>
    <submittedName>
        <fullName evidence="5">ArsR family transcriptional regulator</fullName>
    </submittedName>
</protein>
<dbReference type="PROSITE" id="PS50987">
    <property type="entry name" value="HTH_ARSR_2"/>
    <property type="match status" value="1"/>
</dbReference>
<organism evidence="5 6">
    <name type="scientific">Aphanothece sacrum FPU1</name>
    <dbReference type="NCBI Taxonomy" id="1920663"/>
    <lineage>
        <taxon>Bacteria</taxon>
        <taxon>Bacillati</taxon>
        <taxon>Cyanobacteriota</taxon>
        <taxon>Cyanophyceae</taxon>
        <taxon>Oscillatoriophycideae</taxon>
        <taxon>Chroococcales</taxon>
        <taxon>Aphanothecaceae</taxon>
        <taxon>Aphanothece</taxon>
    </lineage>
</organism>
<dbReference type="InterPro" id="IPR051081">
    <property type="entry name" value="HTH_MetalResp_TranReg"/>
</dbReference>
<dbReference type="InterPro" id="IPR001845">
    <property type="entry name" value="HTH_ArsR_DNA-bd_dom"/>
</dbReference>